<dbReference type="PROSITE" id="PS50011">
    <property type="entry name" value="PROTEIN_KINASE_DOM"/>
    <property type="match status" value="1"/>
</dbReference>
<dbReference type="InParanoid" id="A0A0V0QBF9"/>
<dbReference type="GO" id="GO:0005524">
    <property type="term" value="F:ATP binding"/>
    <property type="evidence" value="ECO:0007669"/>
    <property type="project" value="UniProtKB-UniRule"/>
</dbReference>
<protein>
    <recommendedName>
        <fullName evidence="2">non-specific serine/threonine protein kinase</fullName>
        <ecNumber evidence="2">2.7.11.1</ecNumber>
    </recommendedName>
</protein>
<evidence type="ECO:0000256" key="3">
    <source>
        <dbReference type="ARBA" id="ARBA00022679"/>
    </source>
</evidence>
<dbReference type="SUPFAM" id="SSF52047">
    <property type="entry name" value="RNI-like"/>
    <property type="match status" value="1"/>
</dbReference>
<dbReference type="Gene3D" id="3.30.200.20">
    <property type="entry name" value="Phosphorylase Kinase, domain 1"/>
    <property type="match status" value="1"/>
</dbReference>
<sequence>MDFFQNQNFSHQEASLPKDIIKISDYQNTYDNATSQDILEMEKPLKKVKIFNQISTESCQKDEKNGQDDFKNSDKNNSRNFQISTSKSLGNSQIIDITQQFNQTIEEEIKNASENRTEKQENEYIEQEETEKFDQGNFQVKINTTNNLEKTKKNTQNLLKTNQNQNQNYNQNVTLQQNTQKSLAKTEKANFTDNNQEISFNQEKLQFDSNKNQIFENKLNQQNNNKFINDKTKRFLTLEEKTQDFDESYTYQDEIELLKKKSQLISSQFSTVKQSIKDLDKNLLQLQTGNRIKFSNLNEFQKNQIIQFMFNNIEFFECYKKDDIKQIGSGSFGTVFQIKKKNLDQNYVLKIVEYEQTQFDKIFKEVELIQLLHQKIAEQINQNLEKNSQKQNFDQSLFIHRTQKLTLKVPTSIITLNFFLMEMDQGAYSLRDYLNKNIKIQNSLQNEQQMHYYLPLHEIKKIISDLIFYLSIMHQNSIAHSDIKPENIVYLEPQDRWVFIDFGISQDLSKNPPKSNLFSTNPLIYQTQQNIIQRIHQLKQKSKNNQQDENLNLNQKDENLNLNQKEEENFINQNQKYEYQNQKEENENENQQLSKLIKLKEELDNCDFRSRQGMSTHFLSGTLSYMCPEKFEKQAHNPFQDDIYALGNIFFEILGFSKRFKNSGNLSREKFNQLSEKFHFNFLGQICNDKKTYNLLNLFGSKEYLDIVWLQILIQNDALEFLESDQEELNNQQQFDILKYIQPEQNIKGTIKNENKIYFEFQQPLQSLVKNQNPNYYKNVQQINLIADKNRIQKFIIMYENGAQIIFFDLEFQNISAILSFLKIQTIHQISIDINSFEEFDESLLNDIFDSLFQIKYKSTNIKLKIQLTQENLQKYKFLASKLQNLKDQNLIQHLQEFHLKKRGLNRSGDDENQVDLVLNQILNLIKEAGKNLKKLDLKFIHLKQETHFSKNYLLNFPNLNYLDIDSIKINQETLKQVTKLENLTDFIINHIWLPINNNQNQEQFQNFNINQKDVIEMLQNTKANLKFIQLPCYHPDIDMQKIPFSLYSPRKIQVLNFDKIKYERGQQIYKLTVAKDAYMEQNILSSNIKFVLPKFQKQVGFWNLLQKRNQSLEKITIAPDARLDSLDLVKIKLNSEVLKEIIFSDFIDDQFESSLLQFGIKNFSNTLKTLEIQHCQYFQGNLIGKILENCPELQNFQLKLDYTPIQNLQKINYTYILNQVSQLKNLETLYIYAIYYPLYFDLTEFISQKNIQLKALNLSRFPLKDSQIKKIVNNFPNLQTLILNNIQVENVETFIFILKNLKNLKKLEFSVKEFSFVDCNLQELQEIINIVNQNPILEEVQLTGQKINQQIKQLIPDYKFFDHKLQIK</sequence>
<comment type="caution">
    <text evidence="11">The sequence shown here is derived from an EMBL/GenBank/DDBJ whole genome shotgun (WGS) entry which is preliminary data.</text>
</comment>
<dbReference type="PANTHER" id="PTHR43671:SF13">
    <property type="entry name" value="SERINE_THREONINE-PROTEIN KINASE NEK2"/>
    <property type="match status" value="1"/>
</dbReference>
<name>A0A0V0QBF9_PSEPJ</name>
<keyword evidence="8" id="KW-0175">Coiled coil</keyword>
<keyword evidence="12" id="KW-1185">Reference proteome</keyword>
<keyword evidence="3" id="KW-0808">Transferase</keyword>
<evidence type="ECO:0000256" key="4">
    <source>
        <dbReference type="ARBA" id="ARBA00022741"/>
    </source>
</evidence>
<dbReference type="EMBL" id="LDAU01000209">
    <property type="protein sequence ID" value="KRW99561.1"/>
    <property type="molecule type" value="Genomic_DNA"/>
</dbReference>
<keyword evidence="4 7" id="KW-0547">Nucleotide-binding</keyword>
<feature type="binding site" evidence="7">
    <location>
        <position position="350"/>
    </location>
    <ligand>
        <name>ATP</name>
        <dbReference type="ChEBI" id="CHEBI:30616"/>
    </ligand>
</feature>
<dbReference type="InterPro" id="IPR000719">
    <property type="entry name" value="Prot_kinase_dom"/>
</dbReference>
<feature type="domain" description="Protein kinase" evidence="10">
    <location>
        <begin position="321"/>
        <end position="796"/>
    </location>
</feature>
<keyword evidence="5 11" id="KW-0418">Kinase</keyword>
<evidence type="ECO:0000313" key="12">
    <source>
        <dbReference type="Proteomes" id="UP000054937"/>
    </source>
</evidence>
<gene>
    <name evidence="11" type="ORF">PPERSA_01207</name>
</gene>
<dbReference type="PANTHER" id="PTHR43671">
    <property type="entry name" value="SERINE/THREONINE-PROTEIN KINASE NEK"/>
    <property type="match status" value="1"/>
</dbReference>
<evidence type="ECO:0000256" key="5">
    <source>
        <dbReference type="ARBA" id="ARBA00022777"/>
    </source>
</evidence>
<feature type="region of interest" description="Disordered" evidence="9">
    <location>
        <begin position="59"/>
        <end position="85"/>
    </location>
</feature>
<evidence type="ECO:0000256" key="9">
    <source>
        <dbReference type="SAM" id="MobiDB-lite"/>
    </source>
</evidence>
<evidence type="ECO:0000256" key="7">
    <source>
        <dbReference type="PROSITE-ProRule" id="PRU10141"/>
    </source>
</evidence>
<dbReference type="InterPro" id="IPR011009">
    <property type="entry name" value="Kinase-like_dom_sf"/>
</dbReference>
<dbReference type="Pfam" id="PF00069">
    <property type="entry name" value="Pkinase"/>
    <property type="match status" value="1"/>
</dbReference>
<proteinExistence type="inferred from homology"/>
<dbReference type="SMART" id="SM00220">
    <property type="entry name" value="S_TKc"/>
    <property type="match status" value="1"/>
</dbReference>
<evidence type="ECO:0000256" key="2">
    <source>
        <dbReference type="ARBA" id="ARBA00012513"/>
    </source>
</evidence>
<dbReference type="InterPro" id="IPR032675">
    <property type="entry name" value="LRR_dom_sf"/>
</dbReference>
<evidence type="ECO:0000256" key="6">
    <source>
        <dbReference type="ARBA" id="ARBA00022840"/>
    </source>
</evidence>
<evidence type="ECO:0000313" key="11">
    <source>
        <dbReference type="EMBL" id="KRW99561.1"/>
    </source>
</evidence>
<accession>A0A0V0QBF9</accession>
<evidence type="ECO:0000256" key="1">
    <source>
        <dbReference type="ARBA" id="ARBA00010886"/>
    </source>
</evidence>
<feature type="compositionally biased region" description="Basic and acidic residues" evidence="9">
    <location>
        <begin position="59"/>
        <end position="77"/>
    </location>
</feature>
<dbReference type="InterPro" id="IPR017441">
    <property type="entry name" value="Protein_kinase_ATP_BS"/>
</dbReference>
<feature type="coiled-coil region" evidence="8">
    <location>
        <begin position="919"/>
        <end position="946"/>
    </location>
</feature>
<dbReference type="InterPro" id="IPR050660">
    <property type="entry name" value="NEK_Ser/Thr_kinase"/>
</dbReference>
<dbReference type="InterPro" id="IPR008271">
    <property type="entry name" value="Ser/Thr_kinase_AS"/>
</dbReference>
<keyword evidence="6 7" id="KW-0067">ATP-binding</keyword>
<feature type="coiled-coil region" evidence="8">
    <location>
        <begin position="102"/>
        <end position="172"/>
    </location>
</feature>
<evidence type="ECO:0000259" key="10">
    <source>
        <dbReference type="PROSITE" id="PS50011"/>
    </source>
</evidence>
<comment type="similarity">
    <text evidence="1">Belongs to the protein kinase superfamily. NEK Ser/Thr protein kinase family. NIMA subfamily.</text>
</comment>
<dbReference type="Gene3D" id="1.10.510.10">
    <property type="entry name" value="Transferase(Phosphotransferase) domain 1"/>
    <property type="match status" value="2"/>
</dbReference>
<dbReference type="GO" id="GO:0004674">
    <property type="term" value="F:protein serine/threonine kinase activity"/>
    <property type="evidence" value="ECO:0007669"/>
    <property type="project" value="UniProtKB-EC"/>
</dbReference>
<evidence type="ECO:0000256" key="8">
    <source>
        <dbReference type="SAM" id="Coils"/>
    </source>
</evidence>
<feature type="coiled-coil region" evidence="8">
    <location>
        <begin position="543"/>
        <end position="603"/>
    </location>
</feature>
<organism evidence="11 12">
    <name type="scientific">Pseudocohnilembus persalinus</name>
    <name type="common">Ciliate</name>
    <dbReference type="NCBI Taxonomy" id="266149"/>
    <lineage>
        <taxon>Eukaryota</taxon>
        <taxon>Sar</taxon>
        <taxon>Alveolata</taxon>
        <taxon>Ciliophora</taxon>
        <taxon>Intramacronucleata</taxon>
        <taxon>Oligohymenophorea</taxon>
        <taxon>Scuticociliatia</taxon>
        <taxon>Philasterida</taxon>
        <taxon>Pseudocohnilembidae</taxon>
        <taxon>Pseudocohnilembus</taxon>
    </lineage>
</organism>
<dbReference type="SUPFAM" id="SSF56112">
    <property type="entry name" value="Protein kinase-like (PK-like)"/>
    <property type="match status" value="1"/>
</dbReference>
<dbReference type="Gene3D" id="3.80.10.10">
    <property type="entry name" value="Ribonuclease Inhibitor"/>
    <property type="match status" value="1"/>
</dbReference>
<dbReference type="PROSITE" id="PS00108">
    <property type="entry name" value="PROTEIN_KINASE_ST"/>
    <property type="match status" value="1"/>
</dbReference>
<reference evidence="11 12" key="1">
    <citation type="journal article" date="2015" name="Sci. Rep.">
        <title>Genome of the facultative scuticociliatosis pathogen Pseudocohnilembus persalinus provides insight into its virulence through horizontal gene transfer.</title>
        <authorList>
            <person name="Xiong J."/>
            <person name="Wang G."/>
            <person name="Cheng J."/>
            <person name="Tian M."/>
            <person name="Pan X."/>
            <person name="Warren A."/>
            <person name="Jiang C."/>
            <person name="Yuan D."/>
            <person name="Miao W."/>
        </authorList>
    </citation>
    <scope>NUCLEOTIDE SEQUENCE [LARGE SCALE GENOMIC DNA]</scope>
    <source>
        <strain evidence="11">36N120E</strain>
    </source>
</reference>
<dbReference type="Proteomes" id="UP000054937">
    <property type="component" value="Unassembled WGS sequence"/>
</dbReference>
<dbReference type="EC" id="2.7.11.1" evidence="2"/>
<dbReference type="PROSITE" id="PS00107">
    <property type="entry name" value="PROTEIN_KINASE_ATP"/>
    <property type="match status" value="1"/>
</dbReference>